<dbReference type="GO" id="GO:0003677">
    <property type="term" value="F:DNA binding"/>
    <property type="evidence" value="ECO:0007669"/>
    <property type="project" value="TreeGrafter"/>
</dbReference>
<dbReference type="VEuPathDB" id="FungiDB:CDV56_107062"/>
<sequence>MFATKLWEALKEAGLKRRADINKPISDVEYAALEAGGLTTKGVNELEARDHIMNCGHRVTGKGGSNGHGKWVPVAQFKTLARNFCDVYVGTDIAKGHETSDTYGVTLTNGKDGNVVFAIYNTQYSDAWILDSDTCYNAMIAPLGNHAKRDVSLGKRDNCWGSKHNDYEGGYYKVDKIGAFGSEVYASNAYPPSIAAERLTNVHAFNHVFNHEAEAIIALPKPQSNKQSPSSFIIVSYLARLSVLALSPSTVTGVHPYQRGWMETYIGHVPTPADAIILSEACRIGLLPRVQRRLSEKERRSIRCGSVFVWDEREVGFLTYREMEGKRGGTGTRLLRAGETPDSRRRGDNNKYGPDYGPDGHRYKLDGLMKPSFSITTSTGQRLHLISYYLPSRPAASTLQQPSTDPALRYVRPQEGLYPESAVKDQLSPTVVTRSPLAGATYSFPPPMSAACSGATQPQLYTSSYAWPPTPLGTPHTIAPLYGSYLSAVPAPNSLAVAYGESSPHHRPVLPSPSPQHGLPPSCDRPVHPARAAKSSSPPAIPASTTQQIPLPVLVRYSPHVPRDARDDHQRSPPDYSTSSVVPRIQYPRMHALQTSFPQVAPASLNETGKTAHSDSNNTSRASANRVPSIGMLLSRDSGPLSSTTTAPSNELNIPRVGGSLNAERLKDTPREKIGFRCEDTRALRRLGRAFTT</sequence>
<dbReference type="RefSeq" id="XP_026615409.1">
    <property type="nucleotide sequence ID" value="XM_026760681.1"/>
</dbReference>
<feature type="compositionally biased region" description="Basic and acidic residues" evidence="1">
    <location>
        <begin position="339"/>
        <end position="349"/>
    </location>
</feature>
<organism evidence="2 3">
    <name type="scientific">Aspergillus thermomutatus</name>
    <name type="common">Neosartorya pseudofischeri</name>
    <dbReference type="NCBI Taxonomy" id="41047"/>
    <lineage>
        <taxon>Eukaryota</taxon>
        <taxon>Fungi</taxon>
        <taxon>Dikarya</taxon>
        <taxon>Ascomycota</taxon>
        <taxon>Pezizomycotina</taxon>
        <taxon>Eurotiomycetes</taxon>
        <taxon>Eurotiomycetidae</taxon>
        <taxon>Eurotiales</taxon>
        <taxon>Aspergillaceae</taxon>
        <taxon>Aspergillus</taxon>
        <taxon>Aspergillus subgen. Fumigati</taxon>
    </lineage>
</organism>
<feature type="compositionally biased region" description="Low complexity" evidence="1">
    <location>
        <begin position="529"/>
        <end position="544"/>
    </location>
</feature>
<evidence type="ECO:0000256" key="1">
    <source>
        <dbReference type="SAM" id="MobiDB-lite"/>
    </source>
</evidence>
<dbReference type="EMBL" id="NKHU02000069">
    <property type="protein sequence ID" value="RHZ58395.1"/>
    <property type="molecule type" value="Genomic_DNA"/>
</dbReference>
<feature type="region of interest" description="Disordered" evidence="1">
    <location>
        <begin position="500"/>
        <end position="583"/>
    </location>
</feature>
<evidence type="ECO:0000313" key="2">
    <source>
        <dbReference type="EMBL" id="RHZ58395.1"/>
    </source>
</evidence>
<keyword evidence="3" id="KW-1185">Reference proteome</keyword>
<evidence type="ECO:0000313" key="3">
    <source>
        <dbReference type="Proteomes" id="UP000215305"/>
    </source>
</evidence>
<feature type="region of interest" description="Disordered" evidence="1">
    <location>
        <begin position="328"/>
        <end position="359"/>
    </location>
</feature>
<dbReference type="Proteomes" id="UP000215305">
    <property type="component" value="Unassembled WGS sequence"/>
</dbReference>
<dbReference type="GeneID" id="38129036"/>
<feature type="region of interest" description="Disordered" evidence="1">
    <location>
        <begin position="607"/>
        <end position="626"/>
    </location>
</feature>
<dbReference type="AlphaFoldDB" id="A0A397H5N9"/>
<reference evidence="2" key="1">
    <citation type="submission" date="2018-08" db="EMBL/GenBank/DDBJ databases">
        <title>Draft genome sequence of azole-resistant Aspergillus thermomutatus (Neosartorya pseudofischeri) strain HMR AF 39, isolated from a human nasal aspirate.</title>
        <authorList>
            <person name="Parent-Michaud M."/>
            <person name="Dufresne P.J."/>
            <person name="Fournier E."/>
            <person name="Martineau C."/>
            <person name="Moreira S."/>
            <person name="Perkins V."/>
            <person name="De Repentigny L."/>
            <person name="Dufresne S.F."/>
        </authorList>
    </citation>
    <scope>NUCLEOTIDE SEQUENCE [LARGE SCALE GENOMIC DNA]</scope>
    <source>
        <strain evidence="2">HMR AF 39</strain>
    </source>
</reference>
<comment type="caution">
    <text evidence="2">The sequence shown here is derived from an EMBL/GenBank/DDBJ whole genome shotgun (WGS) entry which is preliminary data.</text>
</comment>
<protein>
    <submittedName>
        <fullName evidence="2">Uncharacterized protein</fullName>
    </submittedName>
</protein>
<proteinExistence type="predicted"/>
<dbReference type="InterPro" id="IPR018608">
    <property type="entry name" value="Gti1/Pac2"/>
</dbReference>
<dbReference type="PANTHER" id="PTHR28027">
    <property type="entry name" value="TRANSCRIPTIONAL REGULATOR MIT1"/>
    <property type="match status" value="1"/>
</dbReference>
<gene>
    <name evidence="2" type="ORF">CDV56_107062</name>
</gene>
<dbReference type="STRING" id="41047.A0A397H5N9"/>
<name>A0A397H5N9_ASPTH</name>
<dbReference type="Pfam" id="PF09729">
    <property type="entry name" value="Gti1_Pac2"/>
    <property type="match status" value="1"/>
</dbReference>
<dbReference type="OrthoDB" id="5572844at2759"/>
<feature type="compositionally biased region" description="Basic and acidic residues" evidence="1">
    <location>
        <begin position="561"/>
        <end position="572"/>
    </location>
</feature>
<feature type="compositionally biased region" description="Polar residues" evidence="1">
    <location>
        <begin position="607"/>
        <end position="623"/>
    </location>
</feature>
<dbReference type="PANTHER" id="PTHR28027:SF1">
    <property type="entry name" value="CAMP INDEPENDENT REGULATORY PROTEIN (AFU_ORTHOLOGUE AFUA_3G09640)"/>
    <property type="match status" value="1"/>
</dbReference>
<accession>A0A397H5N9</accession>